<evidence type="ECO:0000313" key="2">
    <source>
        <dbReference type="EMBL" id="MFC5465653.1"/>
    </source>
</evidence>
<name>A0ABW0LM34_9BACI</name>
<keyword evidence="3" id="KW-1185">Reference proteome</keyword>
<dbReference type="Proteomes" id="UP001596147">
    <property type="component" value="Unassembled WGS sequence"/>
</dbReference>
<dbReference type="InterPro" id="IPR052701">
    <property type="entry name" value="GAG_Ulvan_Degrading_Sulfatases"/>
</dbReference>
<protein>
    <submittedName>
        <fullName evidence="2">Sulfatase</fullName>
    </submittedName>
</protein>
<dbReference type="SUPFAM" id="SSF53649">
    <property type="entry name" value="Alkaline phosphatase-like"/>
    <property type="match status" value="1"/>
</dbReference>
<dbReference type="PANTHER" id="PTHR43751:SF3">
    <property type="entry name" value="SULFATASE N-TERMINAL DOMAIN-CONTAINING PROTEIN"/>
    <property type="match status" value="1"/>
</dbReference>
<gene>
    <name evidence="2" type="ORF">ACFPM4_12950</name>
</gene>
<sequence length="483" mass="54891">MKILYIDIDSLRPDHLGAYGYHRNTSPNIDSIAERGVRFNNYYASDAPCAPSRTALFASQFGIHNGLVNHGGLQADVRRIGKDRPFNYHHTEYQAWVDTLRFKGHHTAIISPFAGRHAAWHILQGFLEVHDTGKHAGETAGDVSKEALRWIKERGTEKEDWFLYLNFWDPHTPYRTPTDYGNPFKDDPAPEWLTEEIIAKQRETFGTMSARDLPGGSNWPGLPKEIASREDFKAWIDGYDTAIRHVDDHVGKILEALEEQGILDETIIVISADHGENQGELNIYGDHQTADHITSRIPCIVAGPGIKEGHVDNDLHYQVDFGPTFVELVGGKTSKRWDGQSFLPALTDGESAGRPYLVVSQQAWSCQRGVRFDNWMLIRTYHDGFKDFPDWMLFDIENDPHETTNLFEERPDIAAKGMRLLDEWVAEQMKKSDSPTDPMWVVIQEGGPFHTRGDIALDNYLAKLRKQGRHQAADKLESRHKQA</sequence>
<reference evidence="3" key="1">
    <citation type="journal article" date="2019" name="Int. J. Syst. Evol. Microbiol.">
        <title>The Global Catalogue of Microorganisms (GCM) 10K type strain sequencing project: providing services to taxonomists for standard genome sequencing and annotation.</title>
        <authorList>
            <consortium name="The Broad Institute Genomics Platform"/>
            <consortium name="The Broad Institute Genome Sequencing Center for Infectious Disease"/>
            <person name="Wu L."/>
            <person name="Ma J."/>
        </authorList>
    </citation>
    <scope>NUCLEOTIDE SEQUENCE [LARGE SCALE GENOMIC DNA]</scope>
    <source>
        <strain evidence="3">CGMCC 1.12237</strain>
    </source>
</reference>
<dbReference type="InterPro" id="IPR000917">
    <property type="entry name" value="Sulfatase_N"/>
</dbReference>
<dbReference type="Pfam" id="PF00884">
    <property type="entry name" value="Sulfatase"/>
    <property type="match status" value="1"/>
</dbReference>
<comment type="caution">
    <text evidence="2">The sequence shown here is derived from an EMBL/GenBank/DDBJ whole genome shotgun (WGS) entry which is preliminary data.</text>
</comment>
<proteinExistence type="predicted"/>
<dbReference type="EMBL" id="JBHSMC010000016">
    <property type="protein sequence ID" value="MFC5465653.1"/>
    <property type="molecule type" value="Genomic_DNA"/>
</dbReference>
<evidence type="ECO:0000313" key="3">
    <source>
        <dbReference type="Proteomes" id="UP001596147"/>
    </source>
</evidence>
<dbReference type="CDD" id="cd16148">
    <property type="entry name" value="sulfatase_like"/>
    <property type="match status" value="1"/>
</dbReference>
<feature type="domain" description="Sulfatase N-terminal" evidence="1">
    <location>
        <begin position="3"/>
        <end position="330"/>
    </location>
</feature>
<dbReference type="PANTHER" id="PTHR43751">
    <property type="entry name" value="SULFATASE"/>
    <property type="match status" value="1"/>
</dbReference>
<evidence type="ECO:0000259" key="1">
    <source>
        <dbReference type="Pfam" id="PF00884"/>
    </source>
</evidence>
<dbReference type="InterPro" id="IPR017850">
    <property type="entry name" value="Alkaline_phosphatase_core_sf"/>
</dbReference>
<dbReference type="Gene3D" id="3.40.720.10">
    <property type="entry name" value="Alkaline Phosphatase, subunit A"/>
    <property type="match status" value="1"/>
</dbReference>
<organism evidence="2 3">
    <name type="scientific">Lederbergia graminis</name>
    <dbReference type="NCBI Taxonomy" id="735518"/>
    <lineage>
        <taxon>Bacteria</taxon>
        <taxon>Bacillati</taxon>
        <taxon>Bacillota</taxon>
        <taxon>Bacilli</taxon>
        <taxon>Bacillales</taxon>
        <taxon>Bacillaceae</taxon>
        <taxon>Lederbergia</taxon>
    </lineage>
</organism>
<dbReference type="RefSeq" id="WP_382352430.1">
    <property type="nucleotide sequence ID" value="NZ_JBHSMC010000016.1"/>
</dbReference>
<accession>A0ABW0LM34</accession>